<feature type="region of interest" description="Disordered" evidence="2">
    <location>
        <begin position="108"/>
        <end position="164"/>
    </location>
</feature>
<keyword evidence="3" id="KW-1133">Transmembrane helix</keyword>
<comment type="caution">
    <text evidence="4">The sequence shown here is derived from an EMBL/GenBank/DDBJ whole genome shotgun (WGS) entry which is preliminary data.</text>
</comment>
<dbReference type="EMBL" id="BJYS01000022">
    <property type="protein sequence ID" value="GEO05353.1"/>
    <property type="molecule type" value="Genomic_DNA"/>
</dbReference>
<evidence type="ECO:0000256" key="1">
    <source>
        <dbReference type="SAM" id="Coils"/>
    </source>
</evidence>
<gene>
    <name evidence="4" type="ORF">AAE02nite_30170</name>
</gene>
<keyword evidence="3" id="KW-0472">Membrane</keyword>
<evidence type="ECO:0000313" key="4">
    <source>
        <dbReference type="EMBL" id="GEO05353.1"/>
    </source>
</evidence>
<feature type="transmembrane region" description="Helical" evidence="3">
    <location>
        <begin position="41"/>
        <end position="62"/>
    </location>
</feature>
<feature type="compositionally biased region" description="Basic and acidic residues" evidence="2">
    <location>
        <begin position="154"/>
        <end position="164"/>
    </location>
</feature>
<dbReference type="AlphaFoldDB" id="A0A512B061"/>
<organism evidence="4 5">
    <name type="scientific">Adhaeribacter aerolatus</name>
    <dbReference type="NCBI Taxonomy" id="670289"/>
    <lineage>
        <taxon>Bacteria</taxon>
        <taxon>Pseudomonadati</taxon>
        <taxon>Bacteroidota</taxon>
        <taxon>Cytophagia</taxon>
        <taxon>Cytophagales</taxon>
        <taxon>Hymenobacteraceae</taxon>
        <taxon>Adhaeribacter</taxon>
    </lineage>
</organism>
<feature type="transmembrane region" description="Helical" evidence="3">
    <location>
        <begin position="7"/>
        <end position="29"/>
    </location>
</feature>
<sequence length="164" mass="18695">METVKKTVNILVMIYLILALLIYLDILNIGQNTNPGFYTNFFLAGGLLMLLELVTENIYILFLKRSHVKQYQNKINELKASLYDQKQETQDLIKKHNEELAIARANQNAAPPLVQHPQPTSRPVLTPINPDVDITSAPLPPKPVNPTDYPTRNTDSDNYREPNR</sequence>
<dbReference type="Proteomes" id="UP000321532">
    <property type="component" value="Unassembled WGS sequence"/>
</dbReference>
<keyword evidence="5" id="KW-1185">Reference proteome</keyword>
<evidence type="ECO:0000256" key="3">
    <source>
        <dbReference type="SAM" id="Phobius"/>
    </source>
</evidence>
<keyword evidence="3" id="KW-0812">Transmembrane</keyword>
<name>A0A512B061_9BACT</name>
<keyword evidence="1" id="KW-0175">Coiled coil</keyword>
<accession>A0A512B061</accession>
<reference evidence="4 5" key="1">
    <citation type="submission" date="2019-07" db="EMBL/GenBank/DDBJ databases">
        <title>Whole genome shotgun sequence of Adhaeribacter aerolatus NBRC 106133.</title>
        <authorList>
            <person name="Hosoyama A."/>
            <person name="Uohara A."/>
            <person name="Ohji S."/>
            <person name="Ichikawa N."/>
        </authorList>
    </citation>
    <scope>NUCLEOTIDE SEQUENCE [LARGE SCALE GENOMIC DNA]</scope>
    <source>
        <strain evidence="4 5">NBRC 106133</strain>
    </source>
</reference>
<evidence type="ECO:0000256" key="2">
    <source>
        <dbReference type="SAM" id="MobiDB-lite"/>
    </source>
</evidence>
<evidence type="ECO:0000313" key="5">
    <source>
        <dbReference type="Proteomes" id="UP000321532"/>
    </source>
</evidence>
<dbReference type="OrthoDB" id="883899at2"/>
<feature type="coiled-coil region" evidence="1">
    <location>
        <begin position="68"/>
        <end position="106"/>
    </location>
</feature>
<protein>
    <submittedName>
        <fullName evidence="4">Uncharacterized protein</fullName>
    </submittedName>
</protein>
<dbReference type="RefSeq" id="WP_146899132.1">
    <property type="nucleotide sequence ID" value="NZ_BJYS01000022.1"/>
</dbReference>
<proteinExistence type="predicted"/>